<evidence type="ECO:0000256" key="2">
    <source>
        <dbReference type="SAM" id="SignalP"/>
    </source>
</evidence>
<comment type="similarity">
    <text evidence="1">Belongs to the thioredoxin family. DsbA subfamily.</text>
</comment>
<proteinExistence type="inferred from homology"/>
<dbReference type="InterPro" id="IPR006311">
    <property type="entry name" value="TAT_signal"/>
</dbReference>
<keyword evidence="2" id="KW-0732">Signal</keyword>
<feature type="chain" id="PRO_5026654016" evidence="2">
    <location>
        <begin position="30"/>
        <end position="208"/>
    </location>
</feature>
<dbReference type="InterPro" id="IPR012336">
    <property type="entry name" value="Thioredoxin-like_fold"/>
</dbReference>
<dbReference type="SUPFAM" id="SSF52833">
    <property type="entry name" value="Thioredoxin-like"/>
    <property type="match status" value="1"/>
</dbReference>
<evidence type="ECO:0000259" key="3">
    <source>
        <dbReference type="Pfam" id="PF13462"/>
    </source>
</evidence>
<sequence>MNDRFTRRSALRTGLALGTLAASGLPAFAQEEERKVVEMFKGEAEAPVTVIEYASFTCPHCANFHKTVFPQIRANFIDEGKVKFVMREVYFDRFGLWAGMLARCGGEMRYFGIVDILFEKQKEWIGNGEPATVIQNLYGIGRQAGLTQEDMEACLQDKAFAEALVAEYQKNATADEVSGTPSFVVNGEKVKNMDYEPFADLLNSKLES</sequence>
<dbReference type="Gene3D" id="3.40.30.10">
    <property type="entry name" value="Glutaredoxin"/>
    <property type="match status" value="1"/>
</dbReference>
<dbReference type="KEGG" id="amaq:GO499_17070"/>
<reference evidence="4 5" key="1">
    <citation type="submission" date="2019-12" db="EMBL/GenBank/DDBJ databases">
        <title>Complete genome sequence of Algicella marina strain 9Alg 56(T) isolated from the red alga Tichocarpus crinitus.</title>
        <authorList>
            <person name="Kim S.-G."/>
            <person name="Nedashkovskaya O.I."/>
        </authorList>
    </citation>
    <scope>NUCLEOTIDE SEQUENCE [LARGE SCALE GENOMIC DNA]</scope>
    <source>
        <strain evidence="4 5">9Alg 56</strain>
    </source>
</reference>
<feature type="signal peptide" evidence="2">
    <location>
        <begin position="1"/>
        <end position="29"/>
    </location>
</feature>
<name>A0A6P1T4U0_9RHOB</name>
<dbReference type="Proteomes" id="UP000464495">
    <property type="component" value="Chromosome"/>
</dbReference>
<evidence type="ECO:0000313" key="5">
    <source>
        <dbReference type="Proteomes" id="UP000464495"/>
    </source>
</evidence>
<dbReference type="PANTHER" id="PTHR13887">
    <property type="entry name" value="GLUTATHIONE S-TRANSFERASE KAPPA"/>
    <property type="match status" value="1"/>
</dbReference>
<dbReference type="Pfam" id="PF13462">
    <property type="entry name" value="Thioredoxin_4"/>
    <property type="match status" value="1"/>
</dbReference>
<organism evidence="4 5">
    <name type="scientific">Algicella marina</name>
    <dbReference type="NCBI Taxonomy" id="2683284"/>
    <lineage>
        <taxon>Bacteria</taxon>
        <taxon>Pseudomonadati</taxon>
        <taxon>Pseudomonadota</taxon>
        <taxon>Alphaproteobacteria</taxon>
        <taxon>Rhodobacterales</taxon>
        <taxon>Paracoccaceae</taxon>
        <taxon>Algicella</taxon>
    </lineage>
</organism>
<dbReference type="PANTHER" id="PTHR13887:SF56">
    <property type="entry name" value="THIOREDOXIN-LIKE REDUCTASE RV2466C"/>
    <property type="match status" value="1"/>
</dbReference>
<protein>
    <submittedName>
        <fullName evidence="4">Thioredoxin domain-containing protein</fullName>
    </submittedName>
</protein>
<evidence type="ECO:0000313" key="4">
    <source>
        <dbReference type="EMBL" id="QHQ36765.1"/>
    </source>
</evidence>
<gene>
    <name evidence="4" type="ORF">GO499_17070</name>
</gene>
<evidence type="ECO:0000256" key="1">
    <source>
        <dbReference type="ARBA" id="ARBA00005791"/>
    </source>
</evidence>
<keyword evidence="5" id="KW-1185">Reference proteome</keyword>
<accession>A0A6P1T4U0</accession>
<dbReference type="AlphaFoldDB" id="A0A6P1T4U0"/>
<dbReference type="RefSeq" id="WP_161863309.1">
    <property type="nucleotide sequence ID" value="NZ_CP046620.1"/>
</dbReference>
<feature type="domain" description="Thioredoxin-like fold" evidence="3">
    <location>
        <begin position="37"/>
        <end position="203"/>
    </location>
</feature>
<dbReference type="EMBL" id="CP046620">
    <property type="protein sequence ID" value="QHQ36765.1"/>
    <property type="molecule type" value="Genomic_DNA"/>
</dbReference>
<dbReference type="InterPro" id="IPR036249">
    <property type="entry name" value="Thioredoxin-like_sf"/>
</dbReference>
<dbReference type="PROSITE" id="PS51318">
    <property type="entry name" value="TAT"/>
    <property type="match status" value="1"/>
</dbReference>